<dbReference type="EMBL" id="JAGYWB010000013">
    <property type="protein sequence ID" value="KAI0501073.1"/>
    <property type="molecule type" value="Genomic_DNA"/>
</dbReference>
<dbReference type="Proteomes" id="UP000829196">
    <property type="component" value="Unassembled WGS sequence"/>
</dbReference>
<name>A0A8T3AX61_DENNO</name>
<evidence type="ECO:0000313" key="1">
    <source>
        <dbReference type="EMBL" id="KAI0501073.1"/>
    </source>
</evidence>
<protein>
    <submittedName>
        <fullName evidence="1">Uncharacterized protein</fullName>
    </submittedName>
</protein>
<proteinExistence type="predicted"/>
<dbReference type="PANTHER" id="PTHR33148:SF41">
    <property type="entry name" value="DUF4228 DOMAIN PROTEIN"/>
    <property type="match status" value="1"/>
</dbReference>
<dbReference type="PANTHER" id="PTHR33148">
    <property type="entry name" value="PLASTID MOVEMENT IMPAIRED PROTEIN-RELATED"/>
    <property type="match status" value="1"/>
</dbReference>
<sequence>MAPTFQRLFHSPYLATCLKEAADAPLSLLSTERSHDIICKTRTLLKHQKTMGNCAFAGLGRDGASSPTIKVVTSDGGVMELAGPVTAERITAAFPGYAIFPSHDLFSSPLLHTDELAAGELYYLLPLTTRATALLPSVAAPYRVSFDRHAAVFCPRPKPEAGAPAMAAAVWKVKLAISAAELAEILAHESRTEALIESVRAVAMCAASGSTPSTATASDLWSLSSSRKASSENLGFSCSAGKFRRRMWGPASDAEG</sequence>
<dbReference type="InterPro" id="IPR025322">
    <property type="entry name" value="PADRE_dom"/>
</dbReference>
<comment type="caution">
    <text evidence="1">The sequence shown here is derived from an EMBL/GenBank/DDBJ whole genome shotgun (WGS) entry which is preliminary data.</text>
</comment>
<organism evidence="1 2">
    <name type="scientific">Dendrobium nobile</name>
    <name type="common">Orchid</name>
    <dbReference type="NCBI Taxonomy" id="94219"/>
    <lineage>
        <taxon>Eukaryota</taxon>
        <taxon>Viridiplantae</taxon>
        <taxon>Streptophyta</taxon>
        <taxon>Embryophyta</taxon>
        <taxon>Tracheophyta</taxon>
        <taxon>Spermatophyta</taxon>
        <taxon>Magnoliopsida</taxon>
        <taxon>Liliopsida</taxon>
        <taxon>Asparagales</taxon>
        <taxon>Orchidaceae</taxon>
        <taxon>Epidendroideae</taxon>
        <taxon>Malaxideae</taxon>
        <taxon>Dendrobiinae</taxon>
        <taxon>Dendrobium</taxon>
    </lineage>
</organism>
<evidence type="ECO:0000313" key="2">
    <source>
        <dbReference type="Proteomes" id="UP000829196"/>
    </source>
</evidence>
<keyword evidence="2" id="KW-1185">Reference proteome</keyword>
<dbReference type="OrthoDB" id="1406886at2759"/>
<reference evidence="1" key="1">
    <citation type="journal article" date="2022" name="Front. Genet.">
        <title>Chromosome-Scale Assembly of the Dendrobium nobile Genome Provides Insights Into the Molecular Mechanism of the Biosynthesis of the Medicinal Active Ingredient of Dendrobium.</title>
        <authorList>
            <person name="Xu Q."/>
            <person name="Niu S.-C."/>
            <person name="Li K.-L."/>
            <person name="Zheng P.-J."/>
            <person name="Zhang X.-J."/>
            <person name="Jia Y."/>
            <person name="Liu Y."/>
            <person name="Niu Y.-X."/>
            <person name="Yu L.-H."/>
            <person name="Chen D.-F."/>
            <person name="Zhang G.-Q."/>
        </authorList>
    </citation>
    <scope>NUCLEOTIDE SEQUENCE</scope>
    <source>
        <tissue evidence="1">Leaf</tissue>
    </source>
</reference>
<dbReference type="AlphaFoldDB" id="A0A8T3AX61"/>
<gene>
    <name evidence="1" type="ORF">KFK09_019291</name>
</gene>
<dbReference type="Pfam" id="PF14009">
    <property type="entry name" value="PADRE"/>
    <property type="match status" value="1"/>
</dbReference>
<accession>A0A8T3AX61</accession>